<keyword evidence="1" id="KW-1133">Transmembrane helix</keyword>
<dbReference type="Proteomes" id="UP000036932">
    <property type="component" value="Unassembled WGS sequence"/>
</dbReference>
<dbReference type="PATRIC" id="fig|1705565.3.peg.2960"/>
<reference evidence="3" key="1">
    <citation type="submission" date="2015-08" db="EMBL/GenBank/DDBJ databases">
        <title>Genome sequencing project for genomic taxonomy and phylogenomics of Bacillus-like bacteria.</title>
        <authorList>
            <person name="Liu B."/>
            <person name="Wang J."/>
            <person name="Zhu Y."/>
            <person name="Liu G."/>
            <person name="Chen Q."/>
            <person name="Chen Z."/>
            <person name="Lan J."/>
            <person name="Che J."/>
            <person name="Ge C."/>
            <person name="Shi H."/>
            <person name="Pan Z."/>
            <person name="Liu X."/>
        </authorList>
    </citation>
    <scope>NUCLEOTIDE SEQUENCE [LARGE SCALE GENOMIC DNA]</scope>
    <source>
        <strain evidence="3">FJAT-22460</strain>
    </source>
</reference>
<sequence>MHEHQFRKENQITNPILFALELGYYAGLIWGAVLWLFYWLKFTRVLPGFLLEPFFKHDFLVTAAGQIAGWLSFIAFSVIASLLYVILFRKLKGPWPGIIYGIVWWVVLFVALNPWLRLTEPVKKLPWDTNISEFCIFILWGLFIGYTAAQEFTDEKLREPKKVIG</sequence>
<proteinExistence type="predicted"/>
<evidence type="ECO:0000313" key="3">
    <source>
        <dbReference type="Proteomes" id="UP000036932"/>
    </source>
</evidence>
<dbReference type="AlphaFoldDB" id="A0A0M1P3K0"/>
<evidence type="ECO:0000256" key="1">
    <source>
        <dbReference type="SAM" id="Phobius"/>
    </source>
</evidence>
<feature type="transmembrane region" description="Helical" evidence="1">
    <location>
        <begin position="12"/>
        <end position="39"/>
    </location>
</feature>
<name>A0A0M1P3K0_9BACL</name>
<dbReference type="Pfam" id="PF11085">
    <property type="entry name" value="YqhR"/>
    <property type="match status" value="1"/>
</dbReference>
<comment type="caution">
    <text evidence="2">The sequence shown here is derived from an EMBL/GenBank/DDBJ whole genome shotgun (WGS) entry which is preliminary data.</text>
</comment>
<keyword evidence="3" id="KW-1185">Reference proteome</keyword>
<dbReference type="RefSeq" id="WP_053488872.1">
    <property type="nucleotide sequence ID" value="NZ_LIUT01000001.1"/>
</dbReference>
<protein>
    <submittedName>
        <fullName evidence="2">Uncharacterized protein</fullName>
    </submittedName>
</protein>
<dbReference type="InterPro" id="IPR024563">
    <property type="entry name" value="YqhR"/>
</dbReference>
<evidence type="ECO:0000313" key="2">
    <source>
        <dbReference type="EMBL" id="KOR88634.1"/>
    </source>
</evidence>
<feature type="transmembrane region" description="Helical" evidence="1">
    <location>
        <begin position="59"/>
        <end position="86"/>
    </location>
</feature>
<feature type="transmembrane region" description="Helical" evidence="1">
    <location>
        <begin position="98"/>
        <end position="116"/>
    </location>
</feature>
<keyword evidence="1" id="KW-0812">Transmembrane</keyword>
<keyword evidence="1" id="KW-0472">Membrane</keyword>
<accession>A0A0M1P3K0</accession>
<dbReference type="OrthoDB" id="2691442at2"/>
<gene>
    <name evidence="2" type="ORF">AM231_05335</name>
</gene>
<dbReference type="EMBL" id="LIUT01000001">
    <property type="protein sequence ID" value="KOR88634.1"/>
    <property type="molecule type" value="Genomic_DNA"/>
</dbReference>
<feature type="transmembrane region" description="Helical" evidence="1">
    <location>
        <begin position="131"/>
        <end position="149"/>
    </location>
</feature>
<organism evidence="2 3">
    <name type="scientific">Paenibacillus solani</name>
    <dbReference type="NCBI Taxonomy" id="1705565"/>
    <lineage>
        <taxon>Bacteria</taxon>
        <taxon>Bacillati</taxon>
        <taxon>Bacillota</taxon>
        <taxon>Bacilli</taxon>
        <taxon>Bacillales</taxon>
        <taxon>Paenibacillaceae</taxon>
        <taxon>Paenibacillus</taxon>
    </lineage>
</organism>